<dbReference type="InterPro" id="IPR058931">
    <property type="entry name" value="SnoaL_6"/>
</dbReference>
<comment type="caution">
    <text evidence="2">The sequence shown here is derived from an EMBL/GenBank/DDBJ whole genome shotgun (WGS) entry which is preliminary data.</text>
</comment>
<feature type="domain" description="SnoaL-like" evidence="1">
    <location>
        <begin position="5"/>
        <end position="164"/>
    </location>
</feature>
<dbReference type="EMBL" id="CAWUHC010000116">
    <property type="protein sequence ID" value="CAK7233553.1"/>
    <property type="molecule type" value="Genomic_DNA"/>
</dbReference>
<dbReference type="Proteomes" id="UP001642406">
    <property type="component" value="Unassembled WGS sequence"/>
</dbReference>
<evidence type="ECO:0000259" key="1">
    <source>
        <dbReference type="Pfam" id="PF26528"/>
    </source>
</evidence>
<protein>
    <recommendedName>
        <fullName evidence="1">SnoaL-like domain-containing protein</fullName>
    </recommendedName>
</protein>
<name>A0ABP0CNZ6_9PEZI</name>
<proteinExistence type="predicted"/>
<accession>A0ABP0CNZ6</accession>
<evidence type="ECO:0000313" key="2">
    <source>
        <dbReference type="EMBL" id="CAK7233553.1"/>
    </source>
</evidence>
<reference evidence="2 3" key="1">
    <citation type="submission" date="2024-01" db="EMBL/GenBank/DDBJ databases">
        <authorList>
            <person name="Allen C."/>
            <person name="Tagirdzhanova G."/>
        </authorList>
    </citation>
    <scope>NUCLEOTIDE SEQUENCE [LARGE SCALE GENOMIC DNA]</scope>
</reference>
<keyword evidence="3" id="KW-1185">Reference proteome</keyword>
<sequence length="171" mass="18910">MADTAALQQLYRDYYHTADLDAKTRFFAFDCKQVCRPRPDYAACDKAAIVRLLQEAPSLSALTGVQVTGGKSFATIRSLSPEECTFACGDACVQAAGFDSATALHDYAVKNNWVGLRVDMWDVDEADNTKGSLIKVQYWWAFRFGQWTQVLHDILYIGPLDGTQGEGGQPI</sequence>
<dbReference type="Pfam" id="PF26528">
    <property type="entry name" value="SnoaL_6"/>
    <property type="match status" value="1"/>
</dbReference>
<organism evidence="2 3">
    <name type="scientific">Sporothrix bragantina</name>
    <dbReference type="NCBI Taxonomy" id="671064"/>
    <lineage>
        <taxon>Eukaryota</taxon>
        <taxon>Fungi</taxon>
        <taxon>Dikarya</taxon>
        <taxon>Ascomycota</taxon>
        <taxon>Pezizomycotina</taxon>
        <taxon>Sordariomycetes</taxon>
        <taxon>Sordariomycetidae</taxon>
        <taxon>Ophiostomatales</taxon>
        <taxon>Ophiostomataceae</taxon>
        <taxon>Sporothrix</taxon>
    </lineage>
</organism>
<evidence type="ECO:0000313" key="3">
    <source>
        <dbReference type="Proteomes" id="UP001642406"/>
    </source>
</evidence>
<gene>
    <name evidence="2" type="ORF">SBRCBS47491_008651</name>
</gene>